<dbReference type="EMBL" id="DF143179">
    <property type="protein sequence ID" value="GAA51645.1"/>
    <property type="molecule type" value="Genomic_DNA"/>
</dbReference>
<evidence type="ECO:0000313" key="3">
    <source>
        <dbReference type="Proteomes" id="UP000008909"/>
    </source>
</evidence>
<feature type="compositionally biased region" description="Polar residues" evidence="1">
    <location>
        <begin position="75"/>
        <end position="86"/>
    </location>
</feature>
<gene>
    <name evidence="2" type="ORF">CLF_106535</name>
</gene>
<feature type="compositionally biased region" description="Basic and acidic residues" evidence="1">
    <location>
        <begin position="1"/>
        <end position="11"/>
    </location>
</feature>
<organism evidence="2 3">
    <name type="scientific">Clonorchis sinensis</name>
    <name type="common">Chinese liver fluke</name>
    <dbReference type="NCBI Taxonomy" id="79923"/>
    <lineage>
        <taxon>Eukaryota</taxon>
        <taxon>Metazoa</taxon>
        <taxon>Spiralia</taxon>
        <taxon>Lophotrochozoa</taxon>
        <taxon>Platyhelminthes</taxon>
        <taxon>Trematoda</taxon>
        <taxon>Digenea</taxon>
        <taxon>Opisthorchiida</taxon>
        <taxon>Opisthorchiata</taxon>
        <taxon>Opisthorchiidae</taxon>
        <taxon>Clonorchis</taxon>
    </lineage>
</organism>
<feature type="compositionally biased region" description="Low complexity" evidence="1">
    <location>
        <begin position="33"/>
        <end position="48"/>
    </location>
</feature>
<dbReference type="AlphaFoldDB" id="G7YFB2"/>
<proteinExistence type="predicted"/>
<reference key="2">
    <citation type="submission" date="2011-10" db="EMBL/GenBank/DDBJ databases">
        <title>The genome and transcriptome sequence of Clonorchis sinensis provide insights into the carcinogenic liver fluke.</title>
        <authorList>
            <person name="Wang X."/>
            <person name="Huang Y."/>
            <person name="Chen W."/>
            <person name="Liu H."/>
            <person name="Guo L."/>
            <person name="Chen Y."/>
            <person name="Luo F."/>
            <person name="Zhou W."/>
            <person name="Sun J."/>
            <person name="Mao Q."/>
            <person name="Liang P."/>
            <person name="Zhou C."/>
            <person name="Tian Y."/>
            <person name="Men J."/>
            <person name="Lv X."/>
            <person name="Huang L."/>
            <person name="Zhou J."/>
            <person name="Hu Y."/>
            <person name="Li R."/>
            <person name="Zhang F."/>
            <person name="Lei H."/>
            <person name="Li X."/>
            <person name="Hu X."/>
            <person name="Liang C."/>
            <person name="Xu J."/>
            <person name="Wu Z."/>
            <person name="Yu X."/>
        </authorList>
    </citation>
    <scope>NUCLEOTIDE SEQUENCE</scope>
    <source>
        <strain>Henan</strain>
    </source>
</reference>
<sequence>MKIPSKYETHIHIHSTANNPHPHTRKYPANMKHTSTSTHAQTHTHTPTNIIRHKPNKYYAQNNLPQTDAKRGPLWSQSRCPRTLTPNGLACRLNAH</sequence>
<reference evidence="2" key="1">
    <citation type="journal article" date="2011" name="Genome Biol.">
        <title>The draft genome of the carcinogenic human liver fluke Clonorchis sinensis.</title>
        <authorList>
            <person name="Wang X."/>
            <person name="Chen W."/>
            <person name="Huang Y."/>
            <person name="Sun J."/>
            <person name="Men J."/>
            <person name="Liu H."/>
            <person name="Luo F."/>
            <person name="Guo L."/>
            <person name="Lv X."/>
            <person name="Deng C."/>
            <person name="Zhou C."/>
            <person name="Fan Y."/>
            <person name="Li X."/>
            <person name="Huang L."/>
            <person name="Hu Y."/>
            <person name="Liang C."/>
            <person name="Hu X."/>
            <person name="Xu J."/>
            <person name="Yu X."/>
        </authorList>
    </citation>
    <scope>NUCLEOTIDE SEQUENCE [LARGE SCALE GENOMIC DNA]</scope>
    <source>
        <strain evidence="2">Henan</strain>
    </source>
</reference>
<accession>G7YFB2</accession>
<evidence type="ECO:0000313" key="2">
    <source>
        <dbReference type="EMBL" id="GAA51645.1"/>
    </source>
</evidence>
<keyword evidence="3" id="KW-1185">Reference proteome</keyword>
<feature type="region of interest" description="Disordered" evidence="1">
    <location>
        <begin position="1"/>
        <end position="96"/>
    </location>
</feature>
<evidence type="ECO:0000256" key="1">
    <source>
        <dbReference type="SAM" id="MobiDB-lite"/>
    </source>
</evidence>
<protein>
    <submittedName>
        <fullName evidence="2">Uncharacterized protein</fullName>
    </submittedName>
</protein>
<dbReference type="Proteomes" id="UP000008909">
    <property type="component" value="Unassembled WGS sequence"/>
</dbReference>
<name>G7YFB2_CLOSI</name>